<protein>
    <submittedName>
        <fullName evidence="3">Uncharacterized protein</fullName>
    </submittedName>
</protein>
<evidence type="ECO:0000313" key="3">
    <source>
        <dbReference type="EMBL" id="ETV98593.1"/>
    </source>
</evidence>
<organism evidence="3">
    <name type="scientific">Aphanomyces invadans</name>
    <dbReference type="NCBI Taxonomy" id="157072"/>
    <lineage>
        <taxon>Eukaryota</taxon>
        <taxon>Sar</taxon>
        <taxon>Stramenopiles</taxon>
        <taxon>Oomycota</taxon>
        <taxon>Saprolegniomycetes</taxon>
        <taxon>Saprolegniales</taxon>
        <taxon>Verrucalvaceae</taxon>
        <taxon>Aphanomyces</taxon>
    </lineage>
</organism>
<dbReference type="OrthoDB" id="77260at2759"/>
<dbReference type="RefSeq" id="XP_008872790.1">
    <property type="nucleotide sequence ID" value="XM_008874568.1"/>
</dbReference>
<feature type="coiled-coil region" evidence="1">
    <location>
        <begin position="191"/>
        <end position="238"/>
    </location>
</feature>
<evidence type="ECO:0000256" key="1">
    <source>
        <dbReference type="SAM" id="Coils"/>
    </source>
</evidence>
<keyword evidence="1" id="KW-0175">Coiled coil</keyword>
<feature type="compositionally biased region" description="Basic residues" evidence="2">
    <location>
        <begin position="1"/>
        <end position="11"/>
    </location>
</feature>
<sequence>MVTRQKQRRERGMHASNNDLPAHASLATRQRPMSHKLPKQAIELPMEQSPRQAGAMSPPPNPRLKKRQWLATCGTISPVSKRRPVLCRNNNIPMVPWHVYEDVSNRCDDLEIEYAILQRHLHSKDLRIAELETSLGELNATHHTQLQVTCDRMERLQAQVDVLTRDKCRLTSDLEKAAAVEPQLTRTQHYMEAMHDAMMDMEFELMRLREESARLLTASSAKSQSNAIQRELRSLKKQRCVSQSKWLCDGDDEDGHITDMNHDGAFQRDAHDDAADNHTEATVGDEWQSTQSSSSGVGGGDGVADLREMDFLDVADQVVLYAAEMTAAQLDLCTAMEAQLQADMWQYEKLLVEEAMTAQRLPTHVPVPHAGAAAPPPLPDVDALLCEILTLLYSSLAPSTSRHAAVARGVAGSPVSTIARI</sequence>
<dbReference type="VEuPathDB" id="FungiDB:H310_08713"/>
<dbReference type="EMBL" id="KI913969">
    <property type="protein sequence ID" value="ETV98593.1"/>
    <property type="molecule type" value="Genomic_DNA"/>
</dbReference>
<dbReference type="AlphaFoldDB" id="A0A024TX43"/>
<accession>A0A024TX43</accession>
<proteinExistence type="predicted"/>
<name>A0A024TX43_9STRA</name>
<feature type="region of interest" description="Disordered" evidence="2">
    <location>
        <begin position="1"/>
        <end position="40"/>
    </location>
</feature>
<gene>
    <name evidence="3" type="ORF">H310_08713</name>
</gene>
<evidence type="ECO:0000256" key="2">
    <source>
        <dbReference type="SAM" id="MobiDB-lite"/>
    </source>
</evidence>
<reference evidence="3" key="1">
    <citation type="submission" date="2013-12" db="EMBL/GenBank/DDBJ databases">
        <title>The Genome Sequence of Aphanomyces invadans NJM9701.</title>
        <authorList>
            <consortium name="The Broad Institute Genomics Platform"/>
            <person name="Russ C."/>
            <person name="Tyler B."/>
            <person name="van West P."/>
            <person name="Dieguez-Uribeondo J."/>
            <person name="Young S.K."/>
            <person name="Zeng Q."/>
            <person name="Gargeya S."/>
            <person name="Fitzgerald M."/>
            <person name="Abouelleil A."/>
            <person name="Alvarado L."/>
            <person name="Chapman S.B."/>
            <person name="Gainer-Dewar J."/>
            <person name="Goldberg J."/>
            <person name="Griggs A."/>
            <person name="Gujja S."/>
            <person name="Hansen M."/>
            <person name="Howarth C."/>
            <person name="Imamovic A."/>
            <person name="Ireland A."/>
            <person name="Larimer J."/>
            <person name="McCowan C."/>
            <person name="Murphy C."/>
            <person name="Pearson M."/>
            <person name="Poon T.W."/>
            <person name="Priest M."/>
            <person name="Roberts A."/>
            <person name="Saif S."/>
            <person name="Shea T."/>
            <person name="Sykes S."/>
            <person name="Wortman J."/>
            <person name="Nusbaum C."/>
            <person name="Birren B."/>
        </authorList>
    </citation>
    <scope>NUCLEOTIDE SEQUENCE [LARGE SCALE GENOMIC DNA]</scope>
    <source>
        <strain evidence="3">NJM9701</strain>
    </source>
</reference>
<feature type="region of interest" description="Disordered" evidence="2">
    <location>
        <begin position="273"/>
        <end position="300"/>
    </location>
</feature>
<dbReference type="GeneID" id="20085763"/>
<feature type="region of interest" description="Disordered" evidence="2">
    <location>
        <begin position="46"/>
        <end position="65"/>
    </location>
</feature>